<gene>
    <name evidence="1" type="ORF">TIFTF001_031716</name>
</gene>
<feature type="non-terminal residue" evidence="1">
    <location>
        <position position="32"/>
    </location>
</feature>
<reference evidence="1" key="1">
    <citation type="submission" date="2023-07" db="EMBL/GenBank/DDBJ databases">
        <title>draft genome sequence of fig (Ficus carica).</title>
        <authorList>
            <person name="Takahashi T."/>
            <person name="Nishimura K."/>
        </authorList>
    </citation>
    <scope>NUCLEOTIDE SEQUENCE</scope>
</reference>
<dbReference type="AlphaFoldDB" id="A0AA88E1X6"/>
<keyword evidence="2" id="KW-1185">Reference proteome</keyword>
<protein>
    <submittedName>
        <fullName evidence="1">Uncharacterized protein</fullName>
    </submittedName>
</protein>
<comment type="caution">
    <text evidence="1">The sequence shown here is derived from an EMBL/GenBank/DDBJ whole genome shotgun (WGS) entry which is preliminary data.</text>
</comment>
<evidence type="ECO:0000313" key="1">
    <source>
        <dbReference type="EMBL" id="GMN62639.1"/>
    </source>
</evidence>
<name>A0AA88E1X6_FICCA</name>
<sequence>MARKYGDVLLLRFGTRDVVVVSSYSATEECFT</sequence>
<evidence type="ECO:0000313" key="2">
    <source>
        <dbReference type="Proteomes" id="UP001187192"/>
    </source>
</evidence>
<accession>A0AA88E1X6</accession>
<organism evidence="1 2">
    <name type="scientific">Ficus carica</name>
    <name type="common">Common fig</name>
    <dbReference type="NCBI Taxonomy" id="3494"/>
    <lineage>
        <taxon>Eukaryota</taxon>
        <taxon>Viridiplantae</taxon>
        <taxon>Streptophyta</taxon>
        <taxon>Embryophyta</taxon>
        <taxon>Tracheophyta</taxon>
        <taxon>Spermatophyta</taxon>
        <taxon>Magnoliopsida</taxon>
        <taxon>eudicotyledons</taxon>
        <taxon>Gunneridae</taxon>
        <taxon>Pentapetalae</taxon>
        <taxon>rosids</taxon>
        <taxon>fabids</taxon>
        <taxon>Rosales</taxon>
        <taxon>Moraceae</taxon>
        <taxon>Ficeae</taxon>
        <taxon>Ficus</taxon>
    </lineage>
</organism>
<proteinExistence type="predicted"/>
<dbReference type="Proteomes" id="UP001187192">
    <property type="component" value="Unassembled WGS sequence"/>
</dbReference>
<dbReference type="EMBL" id="BTGU01000132">
    <property type="protein sequence ID" value="GMN62639.1"/>
    <property type="molecule type" value="Genomic_DNA"/>
</dbReference>